<protein>
    <recommendedName>
        <fullName evidence="7">Na(+)/H(+) antiporter NhaA</fullName>
    </recommendedName>
    <alternativeName>
        <fullName evidence="7">Sodium/proton antiporter NhaA</fullName>
    </alternativeName>
</protein>
<sequence>MQNSNIMNFLKLESAGGIILVIATVLALIVANSPLAGLREGFLAMPLAIQIGHLDISKPLLLWINDGLMAIFFLHVGLELKREFLEGELNEPSKIIMPAFAAIGGIVVPSGIYAAMNWGDPNAIGGWAIPAATDIAFALGVLGLLGKRVPLALKIFLLSLAILDDIGAILIIALFYSGDLSTTAFVVAGVSLAALFGLNRMKVVNSSIYLTIGFILWWAVLKSGVHATLAGVVLAFFIPMRDPKNPDYSPAKELEHNLHHTVAFIILPIFAFSNAGLPLLGLTLEQTLHPVPVGIAMGLVLGKPIGIMLFSWLSTVIGGAKLPDNVCWKQIFGASVLCGIGFTMSLFISSLAFEAGEIVYDFDERLGILLGSLVAAIAGYMILNKVLPKTPATSDS</sequence>
<dbReference type="InterPro" id="IPR004670">
    <property type="entry name" value="NhaA"/>
</dbReference>
<keyword evidence="6 7" id="KW-0739">Sodium transport</keyword>
<dbReference type="Proteomes" id="UP001166251">
    <property type="component" value="Unassembled WGS sequence"/>
</dbReference>
<dbReference type="Pfam" id="PF06965">
    <property type="entry name" value="Na_H_antiport_1"/>
    <property type="match status" value="1"/>
</dbReference>
<feature type="transmembrane region" description="Helical" evidence="7">
    <location>
        <begin position="60"/>
        <end position="78"/>
    </location>
</feature>
<comment type="catalytic activity">
    <reaction evidence="7">
        <text>Na(+)(in) + 2 H(+)(out) = Na(+)(out) + 2 H(+)(in)</text>
        <dbReference type="Rhea" id="RHEA:29251"/>
        <dbReference type="ChEBI" id="CHEBI:15378"/>
        <dbReference type="ChEBI" id="CHEBI:29101"/>
    </reaction>
</comment>
<dbReference type="NCBIfam" id="TIGR00773">
    <property type="entry name" value="NhaA"/>
    <property type="match status" value="1"/>
</dbReference>
<evidence type="ECO:0000313" key="9">
    <source>
        <dbReference type="Proteomes" id="UP001166251"/>
    </source>
</evidence>
<evidence type="ECO:0000256" key="5">
    <source>
        <dbReference type="ARBA" id="ARBA00023136"/>
    </source>
</evidence>
<feature type="transmembrane region" description="Helical" evidence="7">
    <location>
        <begin position="293"/>
        <end position="312"/>
    </location>
</feature>
<evidence type="ECO:0000256" key="6">
    <source>
        <dbReference type="ARBA" id="ARBA00023201"/>
    </source>
</evidence>
<feature type="transmembrane region" description="Helical" evidence="7">
    <location>
        <begin position="365"/>
        <end position="383"/>
    </location>
</feature>
<keyword evidence="5 7" id="KW-0472">Membrane</keyword>
<keyword evidence="7" id="KW-0406">Ion transport</keyword>
<dbReference type="NCBIfam" id="NF007111">
    <property type="entry name" value="PRK09560.1"/>
    <property type="match status" value="1"/>
</dbReference>
<feature type="transmembrane region" description="Helical" evidence="7">
    <location>
        <begin position="258"/>
        <end position="281"/>
    </location>
</feature>
<gene>
    <name evidence="7 8" type="primary">nhaA</name>
    <name evidence="8" type="ORF">K0504_03605</name>
</gene>
<name>A0ABS7ECT0_9GAMM</name>
<evidence type="ECO:0000256" key="4">
    <source>
        <dbReference type="ARBA" id="ARBA00022989"/>
    </source>
</evidence>
<dbReference type="Gene3D" id="1.20.1530.10">
    <property type="entry name" value="Na+/H+ antiporter like domain"/>
    <property type="match status" value="1"/>
</dbReference>
<feature type="transmembrane region" description="Helical" evidence="7">
    <location>
        <begin position="124"/>
        <end position="145"/>
    </location>
</feature>
<evidence type="ECO:0000256" key="2">
    <source>
        <dbReference type="ARBA" id="ARBA00022475"/>
    </source>
</evidence>
<dbReference type="NCBIfam" id="NF007112">
    <property type="entry name" value="PRK09561.1"/>
    <property type="match status" value="1"/>
</dbReference>
<evidence type="ECO:0000256" key="3">
    <source>
        <dbReference type="ARBA" id="ARBA00022692"/>
    </source>
</evidence>
<comment type="subcellular location">
    <subcellularLocation>
        <location evidence="1">Cell inner membrane</location>
        <topology evidence="1">Multi-pass membrane protein</topology>
    </subcellularLocation>
    <subcellularLocation>
        <location evidence="7">Cell membrane</location>
        <topology evidence="7">Multi-pass membrane protein</topology>
    </subcellularLocation>
</comment>
<accession>A0ABS7ECT0</accession>
<reference evidence="8" key="1">
    <citation type="submission" date="2021-07" db="EMBL/GenBank/DDBJ databases">
        <title>Neiella marina sp. nov., isolated from the intestinal content of sea cucumber Apostichopus japonicus.</title>
        <authorList>
            <person name="Bai X."/>
        </authorList>
    </citation>
    <scope>NUCLEOTIDE SEQUENCE</scope>
    <source>
        <strain evidence="8">126</strain>
    </source>
</reference>
<keyword evidence="7" id="KW-0915">Sodium</keyword>
<feature type="transmembrane region" description="Helical" evidence="7">
    <location>
        <begin position="99"/>
        <end position="118"/>
    </location>
</feature>
<evidence type="ECO:0000256" key="7">
    <source>
        <dbReference type="HAMAP-Rule" id="MF_01844"/>
    </source>
</evidence>
<dbReference type="RefSeq" id="WP_220102803.1">
    <property type="nucleotide sequence ID" value="NZ_JAHZSS010000003.1"/>
</dbReference>
<keyword evidence="4 7" id="KW-1133">Transmembrane helix</keyword>
<proteinExistence type="inferred from homology"/>
<dbReference type="HAMAP" id="MF_01844">
    <property type="entry name" value="NhaA"/>
    <property type="match status" value="1"/>
</dbReference>
<dbReference type="EMBL" id="JAHZSS010000003">
    <property type="protein sequence ID" value="MBW8190111.1"/>
    <property type="molecule type" value="Genomic_DNA"/>
</dbReference>
<feature type="transmembrane region" description="Helical" evidence="7">
    <location>
        <begin position="210"/>
        <end position="238"/>
    </location>
</feature>
<dbReference type="PANTHER" id="PTHR30341:SF0">
    <property type="entry name" value="NA(+)_H(+) ANTIPORTER NHAA"/>
    <property type="match status" value="1"/>
</dbReference>
<feature type="transmembrane region" description="Helical" evidence="7">
    <location>
        <begin position="157"/>
        <end position="176"/>
    </location>
</feature>
<keyword evidence="7" id="KW-0050">Antiport</keyword>
<keyword evidence="2 7" id="KW-1003">Cell membrane</keyword>
<dbReference type="PANTHER" id="PTHR30341">
    <property type="entry name" value="SODIUM ION/PROTON ANTIPORTER NHAA-RELATED"/>
    <property type="match status" value="1"/>
</dbReference>
<feature type="transmembrane region" description="Helical" evidence="7">
    <location>
        <begin position="12"/>
        <end position="31"/>
    </location>
</feature>
<comment type="function">
    <text evidence="7">Na(+)/H(+) antiporter that extrudes sodium in exchange for external protons.</text>
</comment>
<feature type="transmembrane region" description="Helical" evidence="7">
    <location>
        <begin position="182"/>
        <end position="198"/>
    </location>
</feature>
<keyword evidence="7" id="KW-0813">Transport</keyword>
<evidence type="ECO:0000256" key="1">
    <source>
        <dbReference type="ARBA" id="ARBA00004429"/>
    </source>
</evidence>
<keyword evidence="9" id="KW-1185">Reference proteome</keyword>
<comment type="similarity">
    <text evidence="7">Belongs to the NhaA Na(+)/H(+) (TC 2.A.33) antiporter family.</text>
</comment>
<keyword evidence="3 7" id="KW-0812">Transmembrane</keyword>
<evidence type="ECO:0000313" key="8">
    <source>
        <dbReference type="EMBL" id="MBW8190111.1"/>
    </source>
</evidence>
<comment type="caution">
    <text evidence="8">The sequence shown here is derived from an EMBL/GenBank/DDBJ whole genome shotgun (WGS) entry which is preliminary data.</text>
</comment>
<dbReference type="InterPro" id="IPR023171">
    <property type="entry name" value="Na/H_antiporter_dom_sf"/>
</dbReference>
<organism evidence="8 9">
    <name type="scientific">Neiella holothuriorum</name>
    <dbReference type="NCBI Taxonomy" id="2870530"/>
    <lineage>
        <taxon>Bacteria</taxon>
        <taxon>Pseudomonadati</taxon>
        <taxon>Pseudomonadota</taxon>
        <taxon>Gammaproteobacteria</taxon>
        <taxon>Alteromonadales</taxon>
        <taxon>Echinimonadaceae</taxon>
        <taxon>Neiella</taxon>
    </lineage>
</organism>
<feature type="transmembrane region" description="Helical" evidence="7">
    <location>
        <begin position="332"/>
        <end position="353"/>
    </location>
</feature>